<evidence type="ECO:0000256" key="1">
    <source>
        <dbReference type="SAM" id="MobiDB-lite"/>
    </source>
</evidence>
<proteinExistence type="predicted"/>
<dbReference type="EMBL" id="UINC01018942">
    <property type="protein sequence ID" value="SVA79921.1"/>
    <property type="molecule type" value="Genomic_DNA"/>
</dbReference>
<name>A0A381YTG8_9ZZZZ</name>
<feature type="non-terminal residue" evidence="2">
    <location>
        <position position="183"/>
    </location>
</feature>
<evidence type="ECO:0000313" key="2">
    <source>
        <dbReference type="EMBL" id="SVA79921.1"/>
    </source>
</evidence>
<gene>
    <name evidence="2" type="ORF">METZ01_LOCUS132775</name>
</gene>
<protein>
    <submittedName>
        <fullName evidence="2">Uncharacterized protein</fullName>
    </submittedName>
</protein>
<dbReference type="AlphaFoldDB" id="A0A381YTG8"/>
<sequence length="183" mass="20514">MDLKCISCGNSDEVKFDTSRHDSLGEVECLNCRVVMVVKELLLDDSPPPTKEENGTSAGGAITKDVSKLNLDSHKKDGDRGWTVPPSPQFLDPKKKRVSKAKKNAESKLGEIPTRIAEIESEREQIEIEKGELVGASDDPDTIERIEELREMGKDLDDEEGQLKRDTHRYLGIVNPERKRRMG</sequence>
<feature type="compositionally biased region" description="Basic and acidic residues" evidence="1">
    <location>
        <begin position="65"/>
        <end position="80"/>
    </location>
</feature>
<organism evidence="2">
    <name type="scientific">marine metagenome</name>
    <dbReference type="NCBI Taxonomy" id="408172"/>
    <lineage>
        <taxon>unclassified sequences</taxon>
        <taxon>metagenomes</taxon>
        <taxon>ecological metagenomes</taxon>
    </lineage>
</organism>
<accession>A0A381YTG8</accession>
<feature type="region of interest" description="Disordered" evidence="1">
    <location>
        <begin position="43"/>
        <end position="109"/>
    </location>
</feature>
<reference evidence="2" key="1">
    <citation type="submission" date="2018-05" db="EMBL/GenBank/DDBJ databases">
        <authorList>
            <person name="Lanie J.A."/>
            <person name="Ng W.-L."/>
            <person name="Kazmierczak K.M."/>
            <person name="Andrzejewski T.M."/>
            <person name="Davidsen T.M."/>
            <person name="Wayne K.J."/>
            <person name="Tettelin H."/>
            <person name="Glass J.I."/>
            <person name="Rusch D."/>
            <person name="Podicherti R."/>
            <person name="Tsui H.-C.T."/>
            <person name="Winkler M.E."/>
        </authorList>
    </citation>
    <scope>NUCLEOTIDE SEQUENCE</scope>
</reference>